<feature type="domain" description="Sulfatase N-terminal" evidence="2">
    <location>
        <begin position="27"/>
        <end position="362"/>
    </location>
</feature>
<dbReference type="EMBL" id="JAENIL010000062">
    <property type="protein sequence ID" value="MBK1879909.1"/>
    <property type="molecule type" value="Genomic_DNA"/>
</dbReference>
<organism evidence="3 4">
    <name type="scientific">Pelagicoccus mobilis</name>
    <dbReference type="NCBI Taxonomy" id="415221"/>
    <lineage>
        <taxon>Bacteria</taxon>
        <taxon>Pseudomonadati</taxon>
        <taxon>Verrucomicrobiota</taxon>
        <taxon>Opitutia</taxon>
        <taxon>Puniceicoccales</taxon>
        <taxon>Pelagicoccaceae</taxon>
        <taxon>Pelagicoccus</taxon>
    </lineage>
</organism>
<keyword evidence="4" id="KW-1185">Reference proteome</keyword>
<dbReference type="InterPro" id="IPR000917">
    <property type="entry name" value="Sulfatase_N"/>
</dbReference>
<dbReference type="Gene3D" id="3.40.720.10">
    <property type="entry name" value="Alkaline Phosphatase, subunit A"/>
    <property type="match status" value="1"/>
</dbReference>
<dbReference type="CDD" id="cd16031">
    <property type="entry name" value="G6S_like"/>
    <property type="match status" value="1"/>
</dbReference>
<reference evidence="3" key="1">
    <citation type="submission" date="2021-01" db="EMBL/GenBank/DDBJ databases">
        <title>Modified the classification status of verrucomicrobia.</title>
        <authorList>
            <person name="Feng X."/>
        </authorList>
    </citation>
    <scope>NUCLEOTIDE SEQUENCE</scope>
    <source>
        <strain evidence="3">KCTC 13126</strain>
    </source>
</reference>
<evidence type="ECO:0000256" key="1">
    <source>
        <dbReference type="SAM" id="MobiDB-lite"/>
    </source>
</evidence>
<dbReference type="PANTHER" id="PTHR43108">
    <property type="entry name" value="N-ACETYLGLUCOSAMINE-6-SULFATASE FAMILY MEMBER"/>
    <property type="match status" value="1"/>
</dbReference>
<comment type="caution">
    <text evidence="3">The sequence shown here is derived from an EMBL/GenBank/DDBJ whole genome shotgun (WGS) entry which is preliminary data.</text>
</comment>
<gene>
    <name evidence="3" type="ORF">JIN87_23695</name>
</gene>
<feature type="region of interest" description="Disordered" evidence="1">
    <location>
        <begin position="506"/>
        <end position="531"/>
    </location>
</feature>
<dbReference type="PANTHER" id="PTHR43108:SF6">
    <property type="entry name" value="N-SULPHOGLUCOSAMINE SULPHOHYDROLASE"/>
    <property type="match status" value="1"/>
</dbReference>
<dbReference type="Pfam" id="PF00884">
    <property type="entry name" value="Sulfatase"/>
    <property type="match status" value="1"/>
</dbReference>
<dbReference type="SUPFAM" id="SSF53649">
    <property type="entry name" value="Alkaline phosphatase-like"/>
    <property type="match status" value="1"/>
</dbReference>
<evidence type="ECO:0000259" key="2">
    <source>
        <dbReference type="Pfam" id="PF00884"/>
    </source>
</evidence>
<name>A0A934S5S6_9BACT</name>
<dbReference type="InterPro" id="IPR017850">
    <property type="entry name" value="Alkaline_phosphatase_core_sf"/>
</dbReference>
<proteinExistence type="predicted"/>
<protein>
    <submittedName>
        <fullName evidence="3">Sulfatase</fullName>
    </submittedName>
</protein>
<evidence type="ECO:0000313" key="3">
    <source>
        <dbReference type="EMBL" id="MBK1879909.1"/>
    </source>
</evidence>
<evidence type="ECO:0000313" key="4">
    <source>
        <dbReference type="Proteomes" id="UP000617628"/>
    </source>
</evidence>
<dbReference type="RefSeq" id="WP_200358266.1">
    <property type="nucleotide sequence ID" value="NZ_JAENIL010000062.1"/>
</dbReference>
<accession>A0A934S5S6</accession>
<dbReference type="Proteomes" id="UP000617628">
    <property type="component" value="Unassembled WGS sequence"/>
</dbReference>
<dbReference type="AlphaFoldDB" id="A0A934S5S6"/>
<sequence>MNFKAITLIGLLFLGTGLQVLFADSRPNIIYLMSDDQSSYSMGCYGNSDVKTPNLDRLSSQGVTFDNHYVTTAICMASRATAMTGMYEYKHGCNFSHGEMMTSIWANSYPILLREAGYLTAFAGKFGFELRETPNGPKLELPAEDFDRWGGGPGQTSYDTKKNKSMVAYAKEYPHATLSYGAFSRDFIHASAKSDQPFCLSISFKAPHKPATPDPRFDDVYAGMTFKKPANYGREHGEHFSKQSKQDRQYERFHSWNYSDKYDEVMATYHQQIYAIDVAVGMVREALEEAGVADNTVIIYTSDNGFFCGSHGYGSKVLPYEESTRVPLIIYDPRHANSGKGLRSDALTGNIDFAPTILSLAGLPVPENMDGSNLMALYENPNAELHESLALVNVWGEAATHALGVVTKDMKYLHWGYAAEGFEVTEELYHLGKDPLELTELSGNPEYSPAMQAMRKAYDRHLSDWKKEAVAYNNYQPYGTIFDRETDWSEKEGLFDAKGIEAARKATAEARKTNAVAPKDKGDKANKREDR</sequence>